<dbReference type="Gene3D" id="3.30.110.40">
    <property type="entry name" value="TusA-like domain"/>
    <property type="match status" value="1"/>
</dbReference>
<evidence type="ECO:0000256" key="6">
    <source>
        <dbReference type="ARBA" id="ARBA00022989"/>
    </source>
</evidence>
<dbReference type="Proteomes" id="UP000002383">
    <property type="component" value="Chromosome"/>
</dbReference>
<feature type="domain" description="UPF0033" evidence="10">
    <location>
        <begin position="381"/>
        <end position="452"/>
    </location>
</feature>
<evidence type="ECO:0000256" key="4">
    <source>
        <dbReference type="ARBA" id="ARBA00022519"/>
    </source>
</evidence>
<sequence>MGESPYTLIIVTSAVIGLVAGFVMHRSDFCVTAMFRDLFLVNDRFLLRMLVLLVVVSMFAFELARLGGQLTPYPFPLLGPASLTTLVAGVLFGIGMVLAGGCVVGTLYKLGAGSVVAAVAFVGLLVGSALYAEWHPWWSDLARSTMLHSAVTLPQLLGLQPGYLILPLALLGLVYLVRCQHLGLLSRPAFARGHIAPWQAALVLAALGLISWYVIGMPLGITTSYAKLGATLESLVLPERVSSLAFFQAQGLNYTPPFADSAVQGGAGPQLDAIAAIQYPLIAGIVLGAAASALSVGEWRLRYRIPARQYASALLGGILLGAASRMVPGCNIWHLWGGVPILAHAESAVSARPGAGGVDWQQAAVQGSDSLMAERAQDNVVLDIRGQICPSCLLLALKELNRYGEAVRSGSLEIVVITDDRQATSTIPAAVDKMGYIAEVTHIPEGYRICLRGAV</sequence>
<reference evidence="11 12" key="1">
    <citation type="journal article" date="2011" name="Stand. Genomic Sci.">
        <title>Complete genome sequence of 'Thioalkalivibrio sulfidophilus' HL-EbGr7.</title>
        <authorList>
            <person name="Muyzer G."/>
            <person name="Sorokin D.Y."/>
            <person name="Mavromatis K."/>
            <person name="Lapidus A."/>
            <person name="Clum A."/>
            <person name="Ivanova N."/>
            <person name="Pati A."/>
            <person name="d'Haeseleer P."/>
            <person name="Woyke T."/>
            <person name="Kyrpides N.C."/>
        </authorList>
    </citation>
    <scope>NUCLEOTIDE SEQUENCE [LARGE SCALE GENOMIC DNA]</scope>
    <source>
        <strain evidence="11 12">HL-EbGR7</strain>
    </source>
</reference>
<dbReference type="KEGG" id="tgr:Tgr7_2590"/>
<dbReference type="InterPro" id="IPR007272">
    <property type="entry name" value="Sulf_transp_TsuA/YedE"/>
</dbReference>
<evidence type="ECO:0000256" key="1">
    <source>
        <dbReference type="ARBA" id="ARBA00004429"/>
    </source>
</evidence>
<dbReference type="CDD" id="cd00291">
    <property type="entry name" value="SirA_YedF_YeeD"/>
    <property type="match status" value="1"/>
</dbReference>
<comment type="similarity">
    <text evidence="8">Belongs to the TsuA/YedE (TC 9.B.102) family.</text>
</comment>
<dbReference type="eggNOG" id="COG0425">
    <property type="taxonomic scope" value="Bacteria"/>
</dbReference>
<keyword evidence="12" id="KW-1185">Reference proteome</keyword>
<dbReference type="InterPro" id="IPR001455">
    <property type="entry name" value="TusA-like"/>
</dbReference>
<dbReference type="PRINTS" id="PR00173">
    <property type="entry name" value="EDTRNSPORT"/>
</dbReference>
<dbReference type="Pfam" id="PF04143">
    <property type="entry name" value="Sulf_transp"/>
    <property type="match status" value="1"/>
</dbReference>
<comment type="subcellular location">
    <subcellularLocation>
        <location evidence="1">Cell inner membrane</location>
        <topology evidence="1">Multi-pass membrane protein</topology>
    </subcellularLocation>
</comment>
<evidence type="ECO:0000256" key="9">
    <source>
        <dbReference type="SAM" id="Phobius"/>
    </source>
</evidence>
<feature type="transmembrane region" description="Helical" evidence="9">
    <location>
        <begin position="277"/>
        <end position="297"/>
    </location>
</feature>
<evidence type="ECO:0000256" key="3">
    <source>
        <dbReference type="ARBA" id="ARBA00022475"/>
    </source>
</evidence>
<dbReference type="GO" id="GO:0005886">
    <property type="term" value="C:plasma membrane"/>
    <property type="evidence" value="ECO:0007669"/>
    <property type="project" value="UniProtKB-SubCell"/>
</dbReference>
<feature type="transmembrane region" description="Helical" evidence="9">
    <location>
        <begin position="157"/>
        <end position="177"/>
    </location>
</feature>
<dbReference type="AlphaFoldDB" id="B8GM78"/>
<dbReference type="eggNOG" id="COG2391">
    <property type="taxonomic scope" value="Bacteria"/>
</dbReference>
<dbReference type="PANTHER" id="PTHR30574">
    <property type="entry name" value="INNER MEMBRANE PROTEIN YEDE"/>
    <property type="match status" value="1"/>
</dbReference>
<feature type="transmembrane region" description="Helical" evidence="9">
    <location>
        <begin position="115"/>
        <end position="137"/>
    </location>
</feature>
<dbReference type="Pfam" id="PF01206">
    <property type="entry name" value="TusA"/>
    <property type="match status" value="1"/>
</dbReference>
<evidence type="ECO:0000256" key="5">
    <source>
        <dbReference type="ARBA" id="ARBA00022692"/>
    </source>
</evidence>
<protein>
    <recommendedName>
        <fullName evidence="10">UPF0033 domain-containing protein</fullName>
    </recommendedName>
</protein>
<evidence type="ECO:0000256" key="2">
    <source>
        <dbReference type="ARBA" id="ARBA00022448"/>
    </source>
</evidence>
<evidence type="ECO:0000256" key="7">
    <source>
        <dbReference type="ARBA" id="ARBA00023136"/>
    </source>
</evidence>
<feature type="transmembrane region" description="Helical" evidence="9">
    <location>
        <begin position="6"/>
        <end position="24"/>
    </location>
</feature>
<dbReference type="RefSeq" id="WP_012639140.1">
    <property type="nucleotide sequence ID" value="NC_011901.1"/>
</dbReference>
<organism evidence="11 12">
    <name type="scientific">Thioalkalivibrio sulfidiphilus (strain HL-EbGR7)</name>
    <dbReference type="NCBI Taxonomy" id="396588"/>
    <lineage>
        <taxon>Bacteria</taxon>
        <taxon>Pseudomonadati</taxon>
        <taxon>Pseudomonadota</taxon>
        <taxon>Gammaproteobacteria</taxon>
        <taxon>Chromatiales</taxon>
        <taxon>Ectothiorhodospiraceae</taxon>
        <taxon>Thioalkalivibrio</taxon>
    </lineage>
</organism>
<dbReference type="STRING" id="396588.Tgr7_2590"/>
<accession>B8GM78</accession>
<dbReference type="HOGENOM" id="CLU_050656_0_0_6"/>
<name>B8GM78_THISH</name>
<keyword evidence="4" id="KW-0997">Cell inner membrane</keyword>
<keyword evidence="5 9" id="KW-0812">Transmembrane</keyword>
<keyword evidence="3" id="KW-1003">Cell membrane</keyword>
<evidence type="ECO:0000256" key="8">
    <source>
        <dbReference type="ARBA" id="ARBA00035655"/>
    </source>
</evidence>
<keyword evidence="6 9" id="KW-1133">Transmembrane helix</keyword>
<dbReference type="EMBL" id="CP001339">
    <property type="protein sequence ID" value="ACL73665.1"/>
    <property type="molecule type" value="Genomic_DNA"/>
</dbReference>
<proteinExistence type="inferred from homology"/>
<keyword evidence="7 9" id="KW-0472">Membrane</keyword>
<evidence type="ECO:0000259" key="10">
    <source>
        <dbReference type="Pfam" id="PF01206"/>
    </source>
</evidence>
<dbReference type="SUPFAM" id="SSF64307">
    <property type="entry name" value="SirA-like"/>
    <property type="match status" value="1"/>
</dbReference>
<keyword evidence="2" id="KW-0813">Transport</keyword>
<evidence type="ECO:0000313" key="12">
    <source>
        <dbReference type="Proteomes" id="UP000002383"/>
    </source>
</evidence>
<feature type="transmembrane region" description="Helical" evidence="9">
    <location>
        <begin position="45"/>
        <end position="66"/>
    </location>
</feature>
<dbReference type="InterPro" id="IPR036868">
    <property type="entry name" value="TusA-like_sf"/>
</dbReference>
<feature type="transmembrane region" description="Helical" evidence="9">
    <location>
        <begin position="198"/>
        <end position="215"/>
    </location>
</feature>
<feature type="transmembrane region" description="Helical" evidence="9">
    <location>
        <begin position="86"/>
        <end position="108"/>
    </location>
</feature>
<gene>
    <name evidence="11" type="ordered locus">Tgr7_2590</name>
</gene>
<dbReference type="PANTHER" id="PTHR30574:SF1">
    <property type="entry name" value="SULPHUR TRANSPORT DOMAIN-CONTAINING PROTEIN"/>
    <property type="match status" value="1"/>
</dbReference>
<evidence type="ECO:0000313" key="11">
    <source>
        <dbReference type="EMBL" id="ACL73665.1"/>
    </source>
</evidence>